<gene>
    <name evidence="1" type="ORF">F6X53_23270</name>
</gene>
<evidence type="ECO:0000313" key="1">
    <source>
        <dbReference type="EMBL" id="KAB1076447.1"/>
    </source>
</evidence>
<dbReference type="AlphaFoldDB" id="A0A6L3SUF4"/>
<dbReference type="RefSeq" id="WP_151002770.1">
    <property type="nucleotide sequence ID" value="NZ_BPQY01000809.1"/>
</dbReference>
<dbReference type="Proteomes" id="UP000474159">
    <property type="component" value="Unassembled WGS sequence"/>
</dbReference>
<comment type="caution">
    <text evidence="1">The sequence shown here is derived from an EMBL/GenBank/DDBJ whole genome shotgun (WGS) entry which is preliminary data.</text>
</comment>
<proteinExistence type="predicted"/>
<dbReference type="EMBL" id="VZZK01000030">
    <property type="protein sequence ID" value="KAB1076447.1"/>
    <property type="molecule type" value="Genomic_DNA"/>
</dbReference>
<accession>A0A6L3SUF4</accession>
<organism evidence="1 2">
    <name type="scientific">Methylobacterium soli</name>
    <dbReference type="NCBI Taxonomy" id="553447"/>
    <lineage>
        <taxon>Bacteria</taxon>
        <taxon>Pseudomonadati</taxon>
        <taxon>Pseudomonadota</taxon>
        <taxon>Alphaproteobacteria</taxon>
        <taxon>Hyphomicrobiales</taxon>
        <taxon>Methylobacteriaceae</taxon>
        <taxon>Methylobacterium</taxon>
    </lineage>
</organism>
<sequence length="121" mass="14250">MKKVSRREQKKLLTHLKFRIEQLSWSDEPDTLTRQDEDDEFGPEAVMDELHEYISESVSDKDIDRAILDLPVEWEELIADLQIYIEIGEIGRKEMVKRKFAGRRTLEGADIDFELTERGEP</sequence>
<protein>
    <submittedName>
        <fullName evidence="1">Uncharacterized protein</fullName>
    </submittedName>
</protein>
<name>A0A6L3SUF4_9HYPH</name>
<keyword evidence="2" id="KW-1185">Reference proteome</keyword>
<reference evidence="1 2" key="1">
    <citation type="submission" date="2019-09" db="EMBL/GenBank/DDBJ databases">
        <title>YIM 48816 draft genome.</title>
        <authorList>
            <person name="Jiang L."/>
        </authorList>
    </citation>
    <scope>NUCLEOTIDE SEQUENCE [LARGE SCALE GENOMIC DNA]</scope>
    <source>
        <strain evidence="1 2">YIM 48816</strain>
    </source>
</reference>
<evidence type="ECO:0000313" key="2">
    <source>
        <dbReference type="Proteomes" id="UP000474159"/>
    </source>
</evidence>